<dbReference type="GO" id="GO:0006397">
    <property type="term" value="P:mRNA processing"/>
    <property type="evidence" value="ECO:0007669"/>
    <property type="project" value="UniProtKB-UniRule"/>
</dbReference>
<dbReference type="AlphaFoldDB" id="A0A1G6HYL1"/>
<dbReference type="GO" id="GO:0003725">
    <property type="term" value="F:double-stranded RNA binding"/>
    <property type="evidence" value="ECO:0007669"/>
    <property type="project" value="TreeGrafter"/>
</dbReference>
<keyword evidence="12 15" id="KW-0378">Hydrolase</keyword>
<protein>
    <recommendedName>
        <fullName evidence="15">Ribonuclease 3</fullName>
        <ecNumber evidence="15">3.1.26.3</ecNumber>
    </recommendedName>
    <alternativeName>
        <fullName evidence="15">Ribonuclease III</fullName>
        <shortName evidence="15">RNase III</shortName>
    </alternativeName>
</protein>
<evidence type="ECO:0000256" key="15">
    <source>
        <dbReference type="HAMAP-Rule" id="MF_00104"/>
    </source>
</evidence>
<dbReference type="PANTHER" id="PTHR11207:SF0">
    <property type="entry name" value="RIBONUCLEASE 3"/>
    <property type="match status" value="1"/>
</dbReference>
<dbReference type="PROSITE" id="PS50142">
    <property type="entry name" value="RNASE_3_2"/>
    <property type="match status" value="1"/>
</dbReference>
<name>A0A1G6HYL1_9BACT</name>
<dbReference type="EMBL" id="FMYU01000001">
    <property type="protein sequence ID" value="SDB99389.1"/>
    <property type="molecule type" value="Genomic_DNA"/>
</dbReference>
<evidence type="ECO:0000256" key="10">
    <source>
        <dbReference type="ARBA" id="ARBA00022723"/>
    </source>
</evidence>
<dbReference type="RefSeq" id="WP_025392527.1">
    <property type="nucleotide sequence ID" value="NZ_FMYU01000001.1"/>
</dbReference>
<reference evidence="19" key="1">
    <citation type="submission" date="2016-10" db="EMBL/GenBank/DDBJ databases">
        <authorList>
            <person name="Varghese N."/>
            <person name="Submissions S."/>
        </authorList>
    </citation>
    <scope>NUCLEOTIDE SEQUENCE [LARGE SCALE GENOMIC DNA]</scope>
    <source>
        <strain evidence="19">DSM 8415</strain>
    </source>
</reference>
<dbReference type="GO" id="GO:0006364">
    <property type="term" value="P:rRNA processing"/>
    <property type="evidence" value="ECO:0007669"/>
    <property type="project" value="UniProtKB-UniRule"/>
</dbReference>
<evidence type="ECO:0000256" key="8">
    <source>
        <dbReference type="ARBA" id="ARBA00022694"/>
    </source>
</evidence>
<evidence type="ECO:0000256" key="5">
    <source>
        <dbReference type="ARBA" id="ARBA00022490"/>
    </source>
</evidence>
<keyword evidence="5 15" id="KW-0963">Cytoplasm</keyword>
<dbReference type="GO" id="GO:0008033">
    <property type="term" value="P:tRNA processing"/>
    <property type="evidence" value="ECO:0007669"/>
    <property type="project" value="UniProtKB-KW"/>
</dbReference>
<dbReference type="GO" id="GO:0004525">
    <property type="term" value="F:ribonuclease III activity"/>
    <property type="evidence" value="ECO:0007669"/>
    <property type="project" value="UniProtKB-UniRule"/>
</dbReference>
<feature type="binding site" evidence="15">
    <location>
        <position position="38"/>
    </location>
    <ligand>
        <name>Mg(2+)</name>
        <dbReference type="ChEBI" id="CHEBI:18420"/>
    </ligand>
</feature>
<dbReference type="GO" id="GO:0046872">
    <property type="term" value="F:metal ion binding"/>
    <property type="evidence" value="ECO:0007669"/>
    <property type="project" value="UniProtKB-KW"/>
</dbReference>
<keyword evidence="11 15" id="KW-0255">Endonuclease</keyword>
<keyword evidence="13 15" id="KW-0460">Magnesium</keyword>
<evidence type="ECO:0000256" key="3">
    <source>
        <dbReference type="ARBA" id="ARBA00010183"/>
    </source>
</evidence>
<feature type="active site" evidence="15">
    <location>
        <position position="42"/>
    </location>
</feature>
<evidence type="ECO:0000256" key="4">
    <source>
        <dbReference type="ARBA" id="ARBA00011738"/>
    </source>
</evidence>
<dbReference type="InterPro" id="IPR000999">
    <property type="entry name" value="RNase_III_dom"/>
</dbReference>
<evidence type="ECO:0000256" key="2">
    <source>
        <dbReference type="ARBA" id="ARBA00004496"/>
    </source>
</evidence>
<keyword evidence="7 15" id="KW-0507">mRNA processing</keyword>
<dbReference type="SUPFAM" id="SSF54768">
    <property type="entry name" value="dsRNA-binding domain-like"/>
    <property type="match status" value="1"/>
</dbReference>
<dbReference type="InterPro" id="IPR014720">
    <property type="entry name" value="dsRBD_dom"/>
</dbReference>
<dbReference type="InterPro" id="IPR036389">
    <property type="entry name" value="RNase_III_sf"/>
</dbReference>
<dbReference type="OrthoDB" id="9805026at2"/>
<comment type="cofactor">
    <cofactor evidence="15">
        <name>Mg(2+)</name>
        <dbReference type="ChEBI" id="CHEBI:18420"/>
    </cofactor>
</comment>
<keyword evidence="15" id="KW-0699">rRNA-binding</keyword>
<dbReference type="NCBIfam" id="TIGR02191">
    <property type="entry name" value="RNaseIII"/>
    <property type="match status" value="1"/>
</dbReference>
<evidence type="ECO:0000256" key="12">
    <source>
        <dbReference type="ARBA" id="ARBA00022801"/>
    </source>
</evidence>
<dbReference type="GO" id="GO:0005737">
    <property type="term" value="C:cytoplasm"/>
    <property type="evidence" value="ECO:0007669"/>
    <property type="project" value="UniProtKB-SubCell"/>
</dbReference>
<dbReference type="FunFam" id="3.30.160.20:FF:000003">
    <property type="entry name" value="Ribonuclease 3"/>
    <property type="match status" value="1"/>
</dbReference>
<dbReference type="FunFam" id="1.10.1520.10:FF:000001">
    <property type="entry name" value="Ribonuclease 3"/>
    <property type="match status" value="1"/>
</dbReference>
<keyword evidence="9 15" id="KW-0540">Nuclease</keyword>
<dbReference type="CDD" id="cd10845">
    <property type="entry name" value="DSRM_RNAse_III_family"/>
    <property type="match status" value="1"/>
</dbReference>
<evidence type="ECO:0000313" key="19">
    <source>
        <dbReference type="Proteomes" id="UP000199411"/>
    </source>
</evidence>
<evidence type="ECO:0000256" key="11">
    <source>
        <dbReference type="ARBA" id="ARBA00022759"/>
    </source>
</evidence>
<dbReference type="GO" id="GO:0042802">
    <property type="term" value="F:identical protein binding"/>
    <property type="evidence" value="ECO:0007669"/>
    <property type="project" value="UniProtKB-ARBA"/>
</dbReference>
<feature type="binding site" evidence="15">
    <location>
        <position position="111"/>
    </location>
    <ligand>
        <name>Mg(2+)</name>
        <dbReference type="ChEBI" id="CHEBI:18420"/>
    </ligand>
</feature>
<evidence type="ECO:0000256" key="6">
    <source>
        <dbReference type="ARBA" id="ARBA00022552"/>
    </source>
</evidence>
<comment type="subcellular location">
    <subcellularLocation>
        <location evidence="2 15">Cytoplasm</location>
    </subcellularLocation>
</comment>
<dbReference type="PROSITE" id="PS50137">
    <property type="entry name" value="DS_RBD"/>
    <property type="match status" value="1"/>
</dbReference>
<dbReference type="Gene3D" id="3.30.160.20">
    <property type="match status" value="1"/>
</dbReference>
<keyword evidence="10 15" id="KW-0479">Metal-binding</keyword>
<keyword evidence="8 15" id="KW-0819">tRNA processing</keyword>
<organism evidence="18 19">
    <name type="scientific">Desulfurella multipotens</name>
    <dbReference type="NCBI Taxonomy" id="79269"/>
    <lineage>
        <taxon>Bacteria</taxon>
        <taxon>Pseudomonadati</taxon>
        <taxon>Campylobacterota</taxon>
        <taxon>Desulfurellia</taxon>
        <taxon>Desulfurellales</taxon>
        <taxon>Desulfurellaceae</taxon>
        <taxon>Desulfurella</taxon>
    </lineage>
</organism>
<dbReference type="HAMAP" id="MF_00104">
    <property type="entry name" value="RNase_III"/>
    <property type="match status" value="1"/>
</dbReference>
<dbReference type="SMART" id="SM00535">
    <property type="entry name" value="RIBOc"/>
    <property type="match status" value="1"/>
</dbReference>
<accession>A0A1G6HYL1</accession>
<feature type="domain" description="DRBM" evidence="16">
    <location>
        <begin position="151"/>
        <end position="220"/>
    </location>
</feature>
<dbReference type="PANTHER" id="PTHR11207">
    <property type="entry name" value="RIBONUCLEASE III"/>
    <property type="match status" value="1"/>
</dbReference>
<dbReference type="Pfam" id="PF00035">
    <property type="entry name" value="dsrm"/>
    <property type="match status" value="1"/>
</dbReference>
<dbReference type="SUPFAM" id="SSF69065">
    <property type="entry name" value="RNase III domain-like"/>
    <property type="match status" value="1"/>
</dbReference>
<feature type="domain" description="RNase III" evidence="17">
    <location>
        <begin position="1"/>
        <end position="125"/>
    </location>
</feature>
<evidence type="ECO:0000313" key="18">
    <source>
        <dbReference type="EMBL" id="SDB99389.1"/>
    </source>
</evidence>
<keyword evidence="14 15" id="KW-0694">RNA-binding</keyword>
<evidence type="ECO:0000259" key="17">
    <source>
        <dbReference type="PROSITE" id="PS50142"/>
    </source>
</evidence>
<dbReference type="GO" id="GO:0010468">
    <property type="term" value="P:regulation of gene expression"/>
    <property type="evidence" value="ECO:0007669"/>
    <property type="project" value="TreeGrafter"/>
</dbReference>
<dbReference type="Gene3D" id="1.10.1520.10">
    <property type="entry name" value="Ribonuclease III domain"/>
    <property type="match status" value="1"/>
</dbReference>
<gene>
    <name evidence="15" type="primary">rnc</name>
    <name evidence="18" type="ORF">SAMN05660835_00164</name>
</gene>
<evidence type="ECO:0000256" key="14">
    <source>
        <dbReference type="ARBA" id="ARBA00022884"/>
    </source>
</evidence>
<comment type="function">
    <text evidence="15">Digests double-stranded RNA. Involved in the processing of primary rRNA transcript to yield the immediate precursors to the large and small rRNAs (23S and 16S). Processes some mRNAs, and tRNAs when they are encoded in the rRNA operon. Processes pre-crRNA and tracrRNA of type II CRISPR loci if present in the organism.</text>
</comment>
<evidence type="ECO:0000256" key="13">
    <source>
        <dbReference type="ARBA" id="ARBA00022842"/>
    </source>
</evidence>
<evidence type="ECO:0000259" key="16">
    <source>
        <dbReference type="PROSITE" id="PS50137"/>
    </source>
</evidence>
<keyword evidence="19" id="KW-1185">Reference proteome</keyword>
<comment type="catalytic activity">
    <reaction evidence="1 15">
        <text>Endonucleolytic cleavage to 5'-phosphomonoester.</text>
        <dbReference type="EC" id="3.1.26.3"/>
    </reaction>
</comment>
<comment type="similarity">
    <text evidence="3">Belongs to the ribonuclease III family.</text>
</comment>
<evidence type="ECO:0000256" key="9">
    <source>
        <dbReference type="ARBA" id="ARBA00022722"/>
    </source>
</evidence>
<feature type="active site" evidence="15">
    <location>
        <position position="114"/>
    </location>
</feature>
<dbReference type="Pfam" id="PF14622">
    <property type="entry name" value="Ribonucleas_3_3"/>
    <property type="match status" value="1"/>
</dbReference>
<dbReference type="Proteomes" id="UP000199411">
    <property type="component" value="Unassembled WGS sequence"/>
</dbReference>
<feature type="binding site" evidence="15">
    <location>
        <position position="114"/>
    </location>
    <ligand>
        <name>Mg(2+)</name>
        <dbReference type="ChEBI" id="CHEBI:18420"/>
    </ligand>
</feature>
<evidence type="ECO:0000256" key="7">
    <source>
        <dbReference type="ARBA" id="ARBA00022664"/>
    </source>
</evidence>
<dbReference type="CDD" id="cd00593">
    <property type="entry name" value="RIBOc"/>
    <property type="match status" value="1"/>
</dbReference>
<proteinExistence type="inferred from homology"/>
<sequence length="221" mass="25279">MDLEEIIGYKFKNKALLDKALTHRSYTKNPFYSNELLEFLGDAVLELIVSEYLINNFQNLREGELSKLRAATVNSDVLSEIAKNLKLYEFCKLGKSERQKQVALNKKILEDLFEALIGAIYLDSGLESAKNFVLPLLKPKIEKFSEYKLFDPKTVLQELTQKRFALLPEYVLIKEEGEQHNKTFYSQVIIGNKSFGVGIGKSKKEAEKNAALETMEMLENV</sequence>
<dbReference type="GO" id="GO:0019843">
    <property type="term" value="F:rRNA binding"/>
    <property type="evidence" value="ECO:0007669"/>
    <property type="project" value="UniProtKB-KW"/>
</dbReference>
<dbReference type="EC" id="3.1.26.3" evidence="15"/>
<keyword evidence="6 15" id="KW-0698">rRNA processing</keyword>
<dbReference type="SMART" id="SM00358">
    <property type="entry name" value="DSRM"/>
    <property type="match status" value="1"/>
</dbReference>
<dbReference type="InterPro" id="IPR011907">
    <property type="entry name" value="RNase_III"/>
</dbReference>
<comment type="subunit">
    <text evidence="4 15">Homodimer.</text>
</comment>
<evidence type="ECO:0000256" key="1">
    <source>
        <dbReference type="ARBA" id="ARBA00000109"/>
    </source>
</evidence>